<reference evidence="2" key="1">
    <citation type="submission" date="2013-07" db="EMBL/GenBank/DDBJ databases">
        <title>The Genome Sequence of Cryptococcus pinus CBS10737.</title>
        <authorList>
            <consortium name="The Broad Institute Genome Sequencing Platform"/>
            <person name="Cuomo C."/>
            <person name="Litvintseva A."/>
            <person name="Chen Y."/>
            <person name="Heitman J."/>
            <person name="Sun S."/>
            <person name="Springer D."/>
            <person name="Dromer F."/>
            <person name="Young S.K."/>
            <person name="Zeng Q."/>
            <person name="Gargeya S."/>
            <person name="Fitzgerald M."/>
            <person name="Abouelleil A."/>
            <person name="Alvarado L."/>
            <person name="Berlin A.M."/>
            <person name="Chapman S.B."/>
            <person name="Dewar J."/>
            <person name="Goldberg J."/>
            <person name="Griggs A."/>
            <person name="Gujja S."/>
            <person name="Hansen M."/>
            <person name="Howarth C."/>
            <person name="Imamovic A."/>
            <person name="Larimer J."/>
            <person name="McCowan C."/>
            <person name="Murphy C."/>
            <person name="Pearson M."/>
            <person name="Priest M."/>
            <person name="Roberts A."/>
            <person name="Saif S."/>
            <person name="Shea T."/>
            <person name="Sykes S."/>
            <person name="Wortman J."/>
            <person name="Nusbaum C."/>
            <person name="Birren B."/>
        </authorList>
    </citation>
    <scope>NUCLEOTIDE SEQUENCE [LARGE SCALE GENOMIC DNA]</scope>
    <source>
        <strain evidence="2">CBS 10737</strain>
    </source>
</reference>
<dbReference type="OrthoDB" id="2564920at2759"/>
<feature type="region of interest" description="Disordered" evidence="1">
    <location>
        <begin position="412"/>
        <end position="441"/>
    </location>
</feature>
<feature type="region of interest" description="Disordered" evidence="1">
    <location>
        <begin position="158"/>
        <end position="180"/>
    </location>
</feature>
<dbReference type="EMBL" id="KV700116">
    <property type="protein sequence ID" value="OCF47670.1"/>
    <property type="molecule type" value="Genomic_DNA"/>
</dbReference>
<proteinExistence type="predicted"/>
<reference evidence="2" key="3">
    <citation type="submission" date="2016-07" db="EMBL/GenBank/DDBJ databases">
        <title>Evolution of pathogenesis and genome organization in the Tremellales.</title>
        <authorList>
            <person name="Cuomo C."/>
            <person name="Litvintseva A."/>
            <person name="Heitman J."/>
            <person name="Chen Y."/>
            <person name="Sun S."/>
            <person name="Springer D."/>
            <person name="Dromer F."/>
            <person name="Young S."/>
            <person name="Zeng Q."/>
            <person name="Chapman S."/>
            <person name="Gujja S."/>
            <person name="Saif S."/>
            <person name="Birren B."/>
        </authorList>
    </citation>
    <scope>NUCLEOTIDE SEQUENCE</scope>
    <source>
        <strain evidence="2">CBS 10737</strain>
    </source>
</reference>
<dbReference type="EMBL" id="CP144520">
    <property type="protein sequence ID" value="WWC67544.1"/>
    <property type="molecule type" value="Genomic_DNA"/>
</dbReference>
<feature type="compositionally biased region" description="Polar residues" evidence="1">
    <location>
        <begin position="825"/>
        <end position="834"/>
    </location>
</feature>
<accession>A0A1B9HWP0</accession>
<evidence type="ECO:0000313" key="2">
    <source>
        <dbReference type="EMBL" id="OCF47670.1"/>
    </source>
</evidence>
<evidence type="ECO:0000313" key="3">
    <source>
        <dbReference type="EMBL" id="WWC67544.1"/>
    </source>
</evidence>
<dbReference type="STRING" id="1296096.A0A1B9HWP0"/>
<reference evidence="3" key="4">
    <citation type="submission" date="2024-02" db="EMBL/GenBank/DDBJ databases">
        <title>Comparative genomics of Cryptococcus and Kwoniella reveals pathogenesis evolution and contrasting modes of karyotype evolution via chromosome fusion or intercentromeric recombination.</title>
        <authorList>
            <person name="Coelho M.A."/>
            <person name="David-Palma M."/>
            <person name="Shea T."/>
            <person name="Bowers K."/>
            <person name="McGinley-Smith S."/>
            <person name="Mohammad A.W."/>
            <person name="Gnirke A."/>
            <person name="Yurkov A.M."/>
            <person name="Nowrousian M."/>
            <person name="Sun S."/>
            <person name="Cuomo C.A."/>
            <person name="Heitman J."/>
        </authorList>
    </citation>
    <scope>NUCLEOTIDE SEQUENCE</scope>
    <source>
        <strain evidence="3">CBS 10737</strain>
    </source>
</reference>
<feature type="region of interest" description="Disordered" evidence="1">
    <location>
        <begin position="1"/>
        <end position="29"/>
    </location>
</feature>
<feature type="compositionally biased region" description="Polar residues" evidence="1">
    <location>
        <begin position="672"/>
        <end position="683"/>
    </location>
</feature>
<dbReference type="GeneID" id="30174944"/>
<evidence type="ECO:0000313" key="4">
    <source>
        <dbReference type="Proteomes" id="UP000094020"/>
    </source>
</evidence>
<feature type="region of interest" description="Disordered" evidence="1">
    <location>
        <begin position="108"/>
        <end position="128"/>
    </location>
</feature>
<feature type="region of interest" description="Disordered" evidence="1">
    <location>
        <begin position="661"/>
        <end position="683"/>
    </location>
</feature>
<dbReference type="AlphaFoldDB" id="A0A1B9HWP0"/>
<feature type="region of interest" description="Disordered" evidence="1">
    <location>
        <begin position="206"/>
        <end position="226"/>
    </location>
</feature>
<feature type="region of interest" description="Disordered" evidence="1">
    <location>
        <begin position="493"/>
        <end position="568"/>
    </location>
</feature>
<feature type="compositionally biased region" description="Low complexity" evidence="1">
    <location>
        <begin position="835"/>
        <end position="850"/>
    </location>
</feature>
<feature type="region of interest" description="Disordered" evidence="1">
    <location>
        <begin position="802"/>
        <end position="850"/>
    </location>
</feature>
<dbReference type="Proteomes" id="UP000094020">
    <property type="component" value="Chromosome 2"/>
</dbReference>
<keyword evidence="4" id="KW-1185">Reference proteome</keyword>
<reference evidence="3" key="2">
    <citation type="submission" date="2013-07" db="EMBL/GenBank/DDBJ databases">
        <authorList>
            <consortium name="The Broad Institute Genome Sequencing Platform"/>
            <person name="Cuomo C."/>
            <person name="Litvintseva A."/>
            <person name="Chen Y."/>
            <person name="Heitman J."/>
            <person name="Sun S."/>
            <person name="Springer D."/>
            <person name="Dromer F."/>
            <person name="Young S.K."/>
            <person name="Zeng Q."/>
            <person name="Gargeya S."/>
            <person name="Fitzgerald M."/>
            <person name="Abouelleil A."/>
            <person name="Alvarado L."/>
            <person name="Berlin A.M."/>
            <person name="Chapman S.B."/>
            <person name="Dewar J."/>
            <person name="Goldberg J."/>
            <person name="Griggs A."/>
            <person name="Gujja S."/>
            <person name="Hansen M."/>
            <person name="Howarth C."/>
            <person name="Imamovic A."/>
            <person name="Larimer J."/>
            <person name="McCowan C."/>
            <person name="Murphy C."/>
            <person name="Pearson M."/>
            <person name="Priest M."/>
            <person name="Roberts A."/>
            <person name="Saif S."/>
            <person name="Shea T."/>
            <person name="Sykes S."/>
            <person name="Wortman J."/>
            <person name="Nusbaum C."/>
            <person name="Birren B."/>
        </authorList>
    </citation>
    <scope>NUCLEOTIDE SEQUENCE</scope>
    <source>
        <strain evidence="3">CBS 10737</strain>
    </source>
</reference>
<feature type="region of interest" description="Disordered" evidence="1">
    <location>
        <begin position="44"/>
        <end position="63"/>
    </location>
</feature>
<evidence type="ECO:0000256" key="1">
    <source>
        <dbReference type="SAM" id="MobiDB-lite"/>
    </source>
</evidence>
<feature type="compositionally biased region" description="Polar residues" evidence="1">
    <location>
        <begin position="416"/>
        <end position="431"/>
    </location>
</feature>
<feature type="compositionally biased region" description="Polar residues" evidence="1">
    <location>
        <begin position="206"/>
        <end position="224"/>
    </location>
</feature>
<dbReference type="KEGG" id="kpin:30174944"/>
<protein>
    <recommendedName>
        <fullName evidence="5">CRIB domain-containing protein</fullName>
    </recommendedName>
</protein>
<dbReference type="RefSeq" id="XP_019008889.1">
    <property type="nucleotide sequence ID" value="XM_019158276.1"/>
</dbReference>
<feature type="compositionally biased region" description="Basic and acidic residues" evidence="1">
    <location>
        <begin position="502"/>
        <end position="511"/>
    </location>
</feature>
<gene>
    <name evidence="2" type="ORF">I206_06575</name>
    <name evidence="3" type="ORF">I206_101453</name>
</gene>
<name>A0A1B9HWP0_9TREE</name>
<feature type="compositionally biased region" description="Low complexity" evidence="1">
    <location>
        <begin position="108"/>
        <end position="118"/>
    </location>
</feature>
<feature type="compositionally biased region" description="Basic and acidic residues" evidence="1">
    <location>
        <begin position="812"/>
        <end position="824"/>
    </location>
</feature>
<organism evidence="2">
    <name type="scientific">Kwoniella pini CBS 10737</name>
    <dbReference type="NCBI Taxonomy" id="1296096"/>
    <lineage>
        <taxon>Eukaryota</taxon>
        <taxon>Fungi</taxon>
        <taxon>Dikarya</taxon>
        <taxon>Basidiomycota</taxon>
        <taxon>Agaricomycotina</taxon>
        <taxon>Tremellomycetes</taxon>
        <taxon>Tremellales</taxon>
        <taxon>Cryptococcaceae</taxon>
        <taxon>Kwoniella</taxon>
    </lineage>
</organism>
<evidence type="ECO:0008006" key="5">
    <source>
        <dbReference type="Google" id="ProtNLM"/>
    </source>
</evidence>
<feature type="compositionally biased region" description="Polar residues" evidence="1">
    <location>
        <begin position="802"/>
        <end position="811"/>
    </location>
</feature>
<sequence>MSRPPTKRSMSSDKALPALPAGGLGIDFSGLTKDDIETRNDHNMKLYKSPAPPFVPLRQSPIAPTRIPSSPSVISLSPSTPLASSSAYPFPYTNGNYSRSTILNRSTTTLTTQGSPSGIIPPKPNPTCSVTPKQKVGFGKSSISADSINSQKFYIKSYDGPSSSSEPSQASGSLLKRKGSSGQLLSGIGKGLNRVGSVIRRNTEGNIGLSTNNQSPRKFSTSTWKRGRRKTTGWDDSWEKVKRIGEEVDEGDKGIGRPFNVGHDLHVSPDLSDLPERWLLSLKAQGLTESDLLLISAARKKQHENANSTLPIRGSSRLYQAPLSAPPSRFLDAPFRQESPLGPSSELSHSALLKKFSFENSPSTTPMTTPTRRHDQPHQLELAARHLSLESEMEPEVVVISRAGRRKIDSFPVSAAGSSDTGHITPLSQDQPPVPATSAVSITEDSESYLLPRSRNKKRFSRQIQTFRESTFGLGEEDEGEWGKSILDQTLTKASYPSSTPPDERLKDDRIPVPPESPSCSTRNNKWLDKPTLSGYKTPSKRPSIEDLPKSPPPPARSRRSPSASQVTYQISSPFIPLSEDEHEPRKSSESFGVHYDFSMSKSKSSVGSEIITPSMSMEDSISPRVIELDEAYSDEGNDHQTLSKDNNFDKLNPTLLKIDSPQHCSRPGIRTFQSNPDLSLPSSAIDSRPTTLDSLHLIPLSQKNQTTPKTLSLKPQSSYSTFNSEIYKSIGEDDDDILNGLDKADSEERASIALSILSSRTSTSAQSLNELREAIVSKAYKLTPVNEIYDERDKVWNEMENNNESRNPADSTKDVGESIHHQVDGSSDFQSTINTGSSRRGSMSMMSTNTGWELVSGEFDERNDNSAKDAMDALGEAAKRLKSK</sequence>